<dbReference type="EC" id="3.5.1.25" evidence="10"/>
<dbReference type="PANTHER" id="PTHR11113:SF14">
    <property type="entry name" value="N-ACETYLGLUCOSAMINE-6-PHOSPHATE DEACETYLASE"/>
    <property type="match status" value="1"/>
</dbReference>
<feature type="binding site" evidence="7">
    <location>
        <position position="239"/>
    </location>
    <ligand>
        <name>substrate</name>
    </ligand>
</feature>
<protein>
    <submittedName>
        <fullName evidence="10">N-acetylglucosamine-6-phosphate deacetylase</fullName>
        <ecNumber evidence="10">3.5.1.25</ecNumber>
    </submittedName>
</protein>
<comment type="similarity">
    <text evidence="1 5">Belongs to the metallo-dependent hydrolases superfamily. NagA family.</text>
</comment>
<dbReference type="InterPro" id="IPR011059">
    <property type="entry name" value="Metal-dep_hydrolase_composite"/>
</dbReference>
<reference evidence="10 11" key="2">
    <citation type="submission" date="2019-09" db="EMBL/GenBank/DDBJ databases">
        <authorList>
            <person name="Jin C."/>
        </authorList>
    </citation>
    <scope>NUCLEOTIDE SEQUENCE [LARGE SCALE GENOMIC DNA]</scope>
    <source>
        <strain evidence="10 11">BN140041</strain>
    </source>
</reference>
<comment type="cofactor">
    <cofactor evidence="8">
        <name>a divalent metal cation</name>
        <dbReference type="ChEBI" id="CHEBI:60240"/>
    </cofactor>
    <text evidence="8">Binds 1 divalent metal cation per subunit.</text>
</comment>
<feature type="binding site" evidence="8">
    <location>
        <position position="204"/>
    </location>
    <ligand>
        <name>Zn(2+)</name>
        <dbReference type="ChEBI" id="CHEBI:29105"/>
    </ligand>
</feature>
<dbReference type="PANTHER" id="PTHR11113">
    <property type="entry name" value="N-ACETYLGLUCOSAMINE-6-PHOSPHATE DEACETYLASE"/>
    <property type="match status" value="1"/>
</dbReference>
<dbReference type="GO" id="GO:0008448">
    <property type="term" value="F:N-acetylglucosamine-6-phosphate deacetylase activity"/>
    <property type="evidence" value="ECO:0007669"/>
    <property type="project" value="UniProtKB-EC"/>
</dbReference>
<dbReference type="InterPro" id="IPR006680">
    <property type="entry name" value="Amidohydro-rel"/>
</dbReference>
<keyword evidence="11" id="KW-1185">Reference proteome</keyword>
<evidence type="ECO:0000313" key="11">
    <source>
        <dbReference type="Proteomes" id="UP000324351"/>
    </source>
</evidence>
<feature type="active site" description="Proton donor/acceptor" evidence="6">
    <location>
        <position position="262"/>
    </location>
</feature>
<dbReference type="Proteomes" id="UP000324351">
    <property type="component" value="Unassembled WGS sequence"/>
</dbReference>
<evidence type="ECO:0000256" key="6">
    <source>
        <dbReference type="PIRSR" id="PIRSR038994-1"/>
    </source>
</evidence>
<dbReference type="GO" id="GO:0006046">
    <property type="term" value="P:N-acetylglucosamine catabolic process"/>
    <property type="evidence" value="ECO:0007669"/>
    <property type="project" value="TreeGrafter"/>
</dbReference>
<evidence type="ECO:0000256" key="2">
    <source>
        <dbReference type="ARBA" id="ARBA00022723"/>
    </source>
</evidence>
<feature type="binding site" evidence="7">
    <location>
        <begin position="295"/>
        <end position="297"/>
    </location>
    <ligand>
        <name>substrate</name>
    </ligand>
</feature>
<reference evidence="10 11" key="1">
    <citation type="submission" date="2019-09" db="EMBL/GenBank/DDBJ databases">
        <title>Nocardioides panacisoli sp. nov., isolated from the soil of a ginseng field.</title>
        <authorList>
            <person name="Cho C."/>
        </authorList>
    </citation>
    <scope>NUCLEOTIDE SEQUENCE [LARGE SCALE GENOMIC DNA]</scope>
    <source>
        <strain evidence="10 11">BN140041</strain>
    </source>
</reference>
<feature type="domain" description="Amidohydrolase-related" evidence="9">
    <location>
        <begin position="41"/>
        <end position="367"/>
    </location>
</feature>
<accession>A0A5B1M1L7</accession>
<feature type="binding site" evidence="8">
    <location>
        <position position="119"/>
    </location>
    <ligand>
        <name>Zn(2+)</name>
        <dbReference type="ChEBI" id="CHEBI:29105"/>
    </ligand>
</feature>
<feature type="binding site" evidence="7">
    <location>
        <position position="215"/>
    </location>
    <ligand>
        <name>substrate</name>
    </ligand>
</feature>
<dbReference type="Gene3D" id="2.30.40.10">
    <property type="entry name" value="Urease, subunit C, domain 1"/>
    <property type="match status" value="1"/>
</dbReference>
<evidence type="ECO:0000256" key="1">
    <source>
        <dbReference type="ARBA" id="ARBA00010716"/>
    </source>
</evidence>
<sequence>MSSLVVRGGTAADGASYDVAIADGRVVEHADGPVYDASGLTVLPGLVDLQVNGVGGIDITLEPERLWEAATLLPAYGVAAFLPTVITAAPEARDRALAAFRAGPPAGWTGAVPLGLHFEGPMITGSRKGAHPEGWLRSPSEELVADWSREAGVVMATVAPELPGALEVISSLVARGVVVAIGHTEATAGQVAAAADRGARVVTHLGNAMPPMTAREPGVFGAALADRRLVAGVIADGHHLDPVTLAAVWQALGPARLLAVTDCTAALGLPVGPTRLGDQHVVLRDGTVRLSDGTLAGSAASLPECLRTLRDATGCSLAEAVATCTSTAAQVIGDEERGRLSPGSRGDLTLVDPDLQVVATVVGGRLVHGEWR</sequence>
<dbReference type="EMBL" id="VUJW01000010">
    <property type="protein sequence ID" value="KAA1425999.1"/>
    <property type="molecule type" value="Genomic_DNA"/>
</dbReference>
<keyword evidence="4 5" id="KW-0119">Carbohydrate metabolism</keyword>
<evidence type="ECO:0000256" key="8">
    <source>
        <dbReference type="PIRSR" id="PIRSR038994-3"/>
    </source>
</evidence>
<evidence type="ECO:0000256" key="3">
    <source>
        <dbReference type="ARBA" id="ARBA00022801"/>
    </source>
</evidence>
<evidence type="ECO:0000256" key="7">
    <source>
        <dbReference type="PIRSR" id="PIRSR038994-2"/>
    </source>
</evidence>
<dbReference type="AlphaFoldDB" id="A0A5B1M1L7"/>
<dbReference type="SUPFAM" id="SSF51556">
    <property type="entry name" value="Metallo-dependent hydrolases"/>
    <property type="match status" value="1"/>
</dbReference>
<evidence type="ECO:0000259" key="9">
    <source>
        <dbReference type="Pfam" id="PF01979"/>
    </source>
</evidence>
<dbReference type="NCBIfam" id="TIGR00221">
    <property type="entry name" value="nagA"/>
    <property type="match status" value="1"/>
</dbReference>
<feature type="binding site" evidence="7">
    <location>
        <begin position="207"/>
        <end position="208"/>
    </location>
    <ligand>
        <name>substrate</name>
    </ligand>
</feature>
<keyword evidence="3 5" id="KW-0378">Hydrolase</keyword>
<evidence type="ECO:0000256" key="5">
    <source>
        <dbReference type="PIRNR" id="PIRNR038994"/>
    </source>
</evidence>
<dbReference type="SUPFAM" id="SSF51338">
    <property type="entry name" value="Composite domain of metallo-dependent hydrolases"/>
    <property type="match status" value="1"/>
</dbReference>
<comment type="caution">
    <text evidence="10">The sequence shown here is derived from an EMBL/GenBank/DDBJ whole genome shotgun (WGS) entry which is preliminary data.</text>
</comment>
<name>A0A5B1M1L7_9ACTN</name>
<keyword evidence="2 8" id="KW-0479">Metal-binding</keyword>
<dbReference type="InterPro" id="IPR003764">
    <property type="entry name" value="GlcNAc_6-P_deAcase"/>
</dbReference>
<proteinExistence type="inferred from homology"/>
<dbReference type="RefSeq" id="WP_149751618.1">
    <property type="nucleotide sequence ID" value="NZ_VUJW01000010.1"/>
</dbReference>
<dbReference type="Pfam" id="PF01979">
    <property type="entry name" value="Amidohydro_1"/>
    <property type="match status" value="1"/>
</dbReference>
<dbReference type="InterPro" id="IPR032466">
    <property type="entry name" value="Metal_Hydrolase"/>
</dbReference>
<dbReference type="GO" id="GO:0046872">
    <property type="term" value="F:metal ion binding"/>
    <property type="evidence" value="ECO:0007669"/>
    <property type="project" value="UniProtKB-KW"/>
</dbReference>
<feature type="binding site" evidence="8">
    <location>
        <position position="183"/>
    </location>
    <ligand>
        <name>Zn(2+)</name>
        <dbReference type="ChEBI" id="CHEBI:29105"/>
    </ligand>
</feature>
<evidence type="ECO:0000256" key="4">
    <source>
        <dbReference type="ARBA" id="ARBA00023277"/>
    </source>
</evidence>
<gene>
    <name evidence="10" type="primary">nagA</name>
    <name evidence="10" type="ORF">F0U47_16830</name>
</gene>
<evidence type="ECO:0000313" key="10">
    <source>
        <dbReference type="EMBL" id="KAA1425999.1"/>
    </source>
</evidence>
<organism evidence="10 11">
    <name type="scientific">Nocardioides antri</name>
    <dbReference type="NCBI Taxonomy" id="2607659"/>
    <lineage>
        <taxon>Bacteria</taxon>
        <taxon>Bacillati</taxon>
        <taxon>Actinomycetota</taxon>
        <taxon>Actinomycetes</taxon>
        <taxon>Propionibacteriales</taxon>
        <taxon>Nocardioidaceae</taxon>
        <taxon>Nocardioides</taxon>
    </lineage>
</organism>
<feature type="binding site" evidence="7">
    <location>
        <position position="130"/>
    </location>
    <ligand>
        <name>substrate</name>
    </ligand>
</feature>
<dbReference type="Gene3D" id="3.20.20.140">
    <property type="entry name" value="Metal-dependent hydrolases"/>
    <property type="match status" value="1"/>
</dbReference>
<dbReference type="PIRSF" id="PIRSF038994">
    <property type="entry name" value="NagA"/>
    <property type="match status" value="1"/>
</dbReference>